<comment type="caution">
    <text evidence="2">The sequence shown here is derived from an EMBL/GenBank/DDBJ whole genome shotgun (WGS) entry which is preliminary data.</text>
</comment>
<keyword evidence="3" id="KW-1185">Reference proteome</keyword>
<dbReference type="NCBIfam" id="TIGR00176">
    <property type="entry name" value="mobB"/>
    <property type="match status" value="1"/>
</dbReference>
<reference evidence="2 3" key="1">
    <citation type="submission" date="2022-05" db="EMBL/GenBank/DDBJ databases">
        <title>Genome Sequencing of Bee-Associated Microbes.</title>
        <authorList>
            <person name="Dunlap C."/>
        </authorList>
    </citation>
    <scope>NUCLEOTIDE SEQUENCE [LARGE SCALE GENOMIC DNA]</scope>
    <source>
        <strain evidence="2 3">NRRL NRS-1438</strain>
    </source>
</reference>
<dbReference type="InterPro" id="IPR027417">
    <property type="entry name" value="P-loop_NTPase"/>
</dbReference>
<evidence type="ECO:0000313" key="3">
    <source>
        <dbReference type="Proteomes" id="UP001207626"/>
    </source>
</evidence>
<dbReference type="Gene3D" id="3.40.50.300">
    <property type="entry name" value="P-loop containing nucleotide triphosphate hydrolases"/>
    <property type="match status" value="1"/>
</dbReference>
<dbReference type="SUPFAM" id="SSF52540">
    <property type="entry name" value="P-loop containing nucleoside triphosphate hydrolases"/>
    <property type="match status" value="1"/>
</dbReference>
<dbReference type="InterPro" id="IPR052539">
    <property type="entry name" value="MGD_biosynthesis_adapter"/>
</dbReference>
<name>A0ABT4DT25_9BACL</name>
<feature type="domain" description="Molybdopterin-guanine dinucleotide biosynthesis protein B (MobB)" evidence="1">
    <location>
        <begin position="3"/>
        <end position="131"/>
    </location>
</feature>
<evidence type="ECO:0000313" key="2">
    <source>
        <dbReference type="EMBL" id="MCY9520512.1"/>
    </source>
</evidence>
<dbReference type="InterPro" id="IPR004435">
    <property type="entry name" value="MobB_dom"/>
</dbReference>
<accession>A0ABT4DT25</accession>
<dbReference type="Pfam" id="PF03205">
    <property type="entry name" value="MobB"/>
    <property type="match status" value="1"/>
</dbReference>
<dbReference type="Proteomes" id="UP001207626">
    <property type="component" value="Unassembled WGS sequence"/>
</dbReference>
<dbReference type="PANTHER" id="PTHR40072">
    <property type="entry name" value="MOLYBDOPTERIN-GUANINE DINUCLEOTIDE BIOSYNTHESIS ADAPTER PROTEIN-RELATED"/>
    <property type="match status" value="1"/>
</dbReference>
<evidence type="ECO:0000259" key="1">
    <source>
        <dbReference type="Pfam" id="PF03205"/>
    </source>
</evidence>
<organism evidence="2 3">
    <name type="scientific">Paenibacillus apiarius</name>
    <dbReference type="NCBI Taxonomy" id="46240"/>
    <lineage>
        <taxon>Bacteria</taxon>
        <taxon>Bacillati</taxon>
        <taxon>Bacillota</taxon>
        <taxon>Bacilli</taxon>
        <taxon>Bacillales</taxon>
        <taxon>Paenibacillaceae</taxon>
        <taxon>Paenibacillus</taxon>
    </lineage>
</organism>
<proteinExistence type="predicted"/>
<gene>
    <name evidence="2" type="primary">mobB</name>
    <name evidence="2" type="ORF">M5X09_12600</name>
</gene>
<dbReference type="EMBL" id="JAMDLW010000015">
    <property type="protein sequence ID" value="MCY9520512.1"/>
    <property type="molecule type" value="Genomic_DNA"/>
</dbReference>
<sequence>MKILQVVGYKNCGKTTRIEKWIQFLLARGLCVSVIKHHGHGGPLSMPSADTDSMKFLSQGAVSSIAVGDGLVQMHMEGGPELPELIMLAALAKPDIIFVEGFKEALEPKVVIVRTKEEWDGLQKASNIVLVLAYKDANIERDEDITVLGNQDEACIDEWMLDYLEGER</sequence>
<protein>
    <submittedName>
        <fullName evidence="2">Molybdopterin-guanine dinucleotide biosynthesis protein B</fullName>
    </submittedName>
</protein>
<dbReference type="PANTHER" id="PTHR40072:SF1">
    <property type="entry name" value="MOLYBDOPTERIN-GUANINE DINUCLEOTIDE BIOSYNTHESIS ADAPTER PROTEIN"/>
    <property type="match status" value="1"/>
</dbReference>
<dbReference type="RefSeq" id="WP_087431887.1">
    <property type="nucleotide sequence ID" value="NZ_JAMDLV010000010.1"/>
</dbReference>